<evidence type="ECO:0000313" key="2">
    <source>
        <dbReference type="EMBL" id="SET18114.1"/>
    </source>
</evidence>
<reference evidence="2 3" key="1">
    <citation type="submission" date="2016-10" db="EMBL/GenBank/DDBJ databases">
        <authorList>
            <person name="de Groot N.N."/>
        </authorList>
    </citation>
    <scope>NUCLEOTIDE SEQUENCE [LARGE SCALE GENOMIC DNA]</scope>
    <source>
        <strain evidence="2 3">DSM 17862</strain>
    </source>
</reference>
<dbReference type="AlphaFoldDB" id="A0A1I0CFJ5"/>
<evidence type="ECO:0000313" key="3">
    <source>
        <dbReference type="Proteomes" id="UP000199180"/>
    </source>
</evidence>
<accession>A0A1I0CFJ5</accession>
<name>A0A1I0CFJ5_9RHOB</name>
<dbReference type="OrthoDB" id="7776968at2"/>
<dbReference type="Proteomes" id="UP000199180">
    <property type="component" value="Unassembled WGS sequence"/>
</dbReference>
<proteinExistence type="predicted"/>
<dbReference type="EMBL" id="FOHO01000003">
    <property type="protein sequence ID" value="SET18114.1"/>
    <property type="molecule type" value="Genomic_DNA"/>
</dbReference>
<sequence>MANQSALRQIELPEAGQGDVSTPRDARQLSTDELVRDLLKASNSNEIAAVIGLPPIKGISGPKVFY</sequence>
<protein>
    <submittedName>
        <fullName evidence="2">Uncharacterized protein</fullName>
    </submittedName>
</protein>
<evidence type="ECO:0000256" key="1">
    <source>
        <dbReference type="SAM" id="MobiDB-lite"/>
    </source>
</evidence>
<feature type="region of interest" description="Disordered" evidence="1">
    <location>
        <begin position="1"/>
        <end position="28"/>
    </location>
</feature>
<keyword evidence="3" id="KW-1185">Reference proteome</keyword>
<gene>
    <name evidence="2" type="ORF">SAMN04489858_103293</name>
</gene>
<dbReference type="RefSeq" id="WP_090733297.1">
    <property type="nucleotide sequence ID" value="NZ_FOHO01000003.1"/>
</dbReference>
<organism evidence="2 3">
    <name type="scientific">Paracoccus homiensis</name>
    <dbReference type="NCBI Taxonomy" id="364199"/>
    <lineage>
        <taxon>Bacteria</taxon>
        <taxon>Pseudomonadati</taxon>
        <taxon>Pseudomonadota</taxon>
        <taxon>Alphaproteobacteria</taxon>
        <taxon>Rhodobacterales</taxon>
        <taxon>Paracoccaceae</taxon>
        <taxon>Paracoccus</taxon>
    </lineage>
</organism>